<dbReference type="Gene3D" id="3.30.360.20">
    <property type="entry name" value="RNA 3'-terminal phosphate cyclase, insert domain"/>
    <property type="match status" value="1"/>
</dbReference>
<dbReference type="InterPro" id="IPR013792">
    <property type="entry name" value="RNA3'P_cycl/enolpyr_Trfase_a/b"/>
</dbReference>
<dbReference type="SUPFAM" id="SSF55205">
    <property type="entry name" value="EPT/RTPC-like"/>
    <property type="match status" value="1"/>
</dbReference>
<reference evidence="3" key="1">
    <citation type="journal article" date="2023" name="Mol. Phylogenet. Evol.">
        <title>Genome-scale phylogeny and comparative genomics of the fungal order Sordariales.</title>
        <authorList>
            <person name="Hensen N."/>
            <person name="Bonometti L."/>
            <person name="Westerberg I."/>
            <person name="Brannstrom I.O."/>
            <person name="Guillou S."/>
            <person name="Cros-Aarteil S."/>
            <person name="Calhoun S."/>
            <person name="Haridas S."/>
            <person name="Kuo A."/>
            <person name="Mondo S."/>
            <person name="Pangilinan J."/>
            <person name="Riley R."/>
            <person name="LaButti K."/>
            <person name="Andreopoulos B."/>
            <person name="Lipzen A."/>
            <person name="Chen C."/>
            <person name="Yan M."/>
            <person name="Daum C."/>
            <person name="Ng V."/>
            <person name="Clum A."/>
            <person name="Steindorff A."/>
            <person name="Ohm R.A."/>
            <person name="Martin F."/>
            <person name="Silar P."/>
            <person name="Natvig D.O."/>
            <person name="Lalanne C."/>
            <person name="Gautier V."/>
            <person name="Ament-Velasquez S.L."/>
            <person name="Kruys A."/>
            <person name="Hutchinson M.I."/>
            <person name="Powell A.J."/>
            <person name="Barry K."/>
            <person name="Miller A.N."/>
            <person name="Grigoriev I.V."/>
            <person name="Debuchy R."/>
            <person name="Gladieux P."/>
            <person name="Hiltunen Thoren M."/>
            <person name="Johannesson H."/>
        </authorList>
    </citation>
    <scope>NUCLEOTIDE SEQUENCE</scope>
    <source>
        <strain evidence="3">PSN293</strain>
    </source>
</reference>
<organism evidence="3 4">
    <name type="scientific">Rhypophila decipiens</name>
    <dbReference type="NCBI Taxonomy" id="261697"/>
    <lineage>
        <taxon>Eukaryota</taxon>
        <taxon>Fungi</taxon>
        <taxon>Dikarya</taxon>
        <taxon>Ascomycota</taxon>
        <taxon>Pezizomycotina</taxon>
        <taxon>Sordariomycetes</taxon>
        <taxon>Sordariomycetidae</taxon>
        <taxon>Sordariales</taxon>
        <taxon>Naviculisporaceae</taxon>
        <taxon>Rhypophila</taxon>
    </lineage>
</organism>
<evidence type="ECO:0000313" key="3">
    <source>
        <dbReference type="EMBL" id="KAK4219034.1"/>
    </source>
</evidence>
<feature type="region of interest" description="Disordered" evidence="1">
    <location>
        <begin position="282"/>
        <end position="331"/>
    </location>
</feature>
<proteinExistence type="predicted"/>
<feature type="domain" description="RNA 3'-terminal phosphate cyclase" evidence="2">
    <location>
        <begin position="9"/>
        <end position="373"/>
    </location>
</feature>
<dbReference type="Proteomes" id="UP001301769">
    <property type="component" value="Unassembled WGS sequence"/>
</dbReference>
<comment type="caution">
    <text evidence="3">The sequence shown here is derived from an EMBL/GenBank/DDBJ whole genome shotgun (WGS) entry which is preliminary data.</text>
</comment>
<dbReference type="PANTHER" id="PTHR11096">
    <property type="entry name" value="RNA 3' TERMINAL PHOSPHATE CYCLASE"/>
    <property type="match status" value="1"/>
</dbReference>
<feature type="region of interest" description="Disordered" evidence="1">
    <location>
        <begin position="387"/>
        <end position="423"/>
    </location>
</feature>
<dbReference type="Pfam" id="PF01137">
    <property type="entry name" value="RTC"/>
    <property type="match status" value="1"/>
</dbReference>
<reference evidence="3" key="2">
    <citation type="submission" date="2023-05" db="EMBL/GenBank/DDBJ databases">
        <authorList>
            <consortium name="Lawrence Berkeley National Laboratory"/>
            <person name="Steindorff A."/>
            <person name="Hensen N."/>
            <person name="Bonometti L."/>
            <person name="Westerberg I."/>
            <person name="Brannstrom I.O."/>
            <person name="Guillou S."/>
            <person name="Cros-Aarteil S."/>
            <person name="Calhoun S."/>
            <person name="Haridas S."/>
            <person name="Kuo A."/>
            <person name="Mondo S."/>
            <person name="Pangilinan J."/>
            <person name="Riley R."/>
            <person name="Labutti K."/>
            <person name="Andreopoulos B."/>
            <person name="Lipzen A."/>
            <person name="Chen C."/>
            <person name="Yanf M."/>
            <person name="Daum C."/>
            <person name="Ng V."/>
            <person name="Clum A."/>
            <person name="Ohm R."/>
            <person name="Martin F."/>
            <person name="Silar P."/>
            <person name="Natvig D."/>
            <person name="Lalanne C."/>
            <person name="Gautier V."/>
            <person name="Ament-Velasquez S.L."/>
            <person name="Kruys A."/>
            <person name="Hutchinson M.I."/>
            <person name="Powell A.J."/>
            <person name="Barry K."/>
            <person name="Miller A.N."/>
            <person name="Grigoriev I.V."/>
            <person name="Debuchy R."/>
            <person name="Gladieux P."/>
            <person name="Thoren M.H."/>
            <person name="Johannesson H."/>
        </authorList>
    </citation>
    <scope>NUCLEOTIDE SEQUENCE</scope>
    <source>
        <strain evidence="3">PSN293</strain>
    </source>
</reference>
<dbReference type="AlphaFoldDB" id="A0AAN6YGT5"/>
<gene>
    <name evidence="3" type="ORF">QBC37DRAFT_411101</name>
</gene>
<protein>
    <submittedName>
        <fullName evidence="3">RNA 3'-terminal phosphate cyclase</fullName>
    </submittedName>
</protein>
<dbReference type="InterPro" id="IPR036553">
    <property type="entry name" value="RPTC_insert"/>
</dbReference>
<evidence type="ECO:0000256" key="1">
    <source>
        <dbReference type="SAM" id="MobiDB-lite"/>
    </source>
</evidence>
<evidence type="ECO:0000259" key="2">
    <source>
        <dbReference type="Pfam" id="PF01137"/>
    </source>
</evidence>
<dbReference type="GO" id="GO:0003963">
    <property type="term" value="F:RNA-3'-phosphate cyclase activity"/>
    <property type="evidence" value="ECO:0007669"/>
    <property type="project" value="TreeGrafter"/>
</dbReference>
<dbReference type="InterPro" id="IPR023797">
    <property type="entry name" value="RNA3'_phos_cyclase_dom"/>
</dbReference>
<dbReference type="PANTHER" id="PTHR11096:SF0">
    <property type="entry name" value="RNA 3'-TERMINAL PHOSPHATE CYCLASE"/>
    <property type="match status" value="1"/>
</dbReference>
<name>A0AAN6YGT5_9PEZI</name>
<dbReference type="GO" id="GO:0005634">
    <property type="term" value="C:nucleus"/>
    <property type="evidence" value="ECO:0007669"/>
    <property type="project" value="TreeGrafter"/>
</dbReference>
<dbReference type="EMBL" id="MU858050">
    <property type="protein sequence ID" value="KAK4219034.1"/>
    <property type="molecule type" value="Genomic_DNA"/>
</dbReference>
<dbReference type="GO" id="GO:0006396">
    <property type="term" value="P:RNA processing"/>
    <property type="evidence" value="ECO:0007669"/>
    <property type="project" value="InterPro"/>
</dbReference>
<dbReference type="InterPro" id="IPR037136">
    <property type="entry name" value="RNA3'_phos_cyclase_dom_sf"/>
</dbReference>
<sequence length="460" mass="49894">MIELDGRTGEGGGQLVRMACALAAVVGQPIRITNVRGNRGGARGGGLKAQHVSAIEWLAKATDASVTGLSIGSHTLEFEPRNKASALKSRSFKITAESPASSTMLIFQAIFPFLLFAGGETSSSSSDTPLPINLEILGGTNVSFSLSYEYLDQVLLPALEENFVGIRVERELKSRGWSLGKSHHGHVILKIHPLSLGQPLRLRDPQHLSLNNSSTPLVERIDITILAPTTLHASLSDALTKDLDDLFPNIAINFKLVEESSSEARIYILLVALSPLIQIQDQKKDSGNQNSPQTRRHRWGRDILTSTPKKPPPKKPKKGSGAAAPPSLSEKISGQVCKDLYDEVHTTGGVVDEHLQDQLVIFQALAEGISSFPSISTSLEQSMGDLTAEDNGKEKGKKMVAQPPQLHKDNKKKTQGPFGEGSLHTTTARWVTTELLPDVTWYNDGRVCQGVGIRMEENKE</sequence>
<dbReference type="Gene3D" id="3.65.10.20">
    <property type="entry name" value="RNA 3'-terminal phosphate cyclase domain"/>
    <property type="match status" value="1"/>
</dbReference>
<evidence type="ECO:0000313" key="4">
    <source>
        <dbReference type="Proteomes" id="UP001301769"/>
    </source>
</evidence>
<dbReference type="InterPro" id="IPR000228">
    <property type="entry name" value="RNA3'_term_phos_cyc"/>
</dbReference>
<keyword evidence="4" id="KW-1185">Reference proteome</keyword>
<accession>A0AAN6YGT5</accession>